<dbReference type="RefSeq" id="WP_086035161.1">
    <property type="nucleotide sequence ID" value="NZ_CP046161.1"/>
</dbReference>
<dbReference type="EMBL" id="CP046161">
    <property type="protein sequence ID" value="QKO30479.1"/>
    <property type="molecule type" value="Genomic_DNA"/>
</dbReference>
<dbReference type="NCBIfam" id="TIGR03959">
    <property type="entry name" value="hyd_TM1266"/>
    <property type="match status" value="1"/>
</dbReference>
<dbReference type="InterPro" id="IPR027271">
    <property type="entry name" value="Acetolactate_synth/TF_NikR_C"/>
</dbReference>
<keyword evidence="2" id="KW-1185">Reference proteome</keyword>
<proteinExistence type="predicted"/>
<sequence length="96" mass="10401">METRVAVIAVIIENEESISRFNSLLHGCSPYIIGRMGLPYHEKHMNIISVVIDAPQDIISALSGKIGRLPGVSAKTLYSNVITKSEPSHKEGTAAK</sequence>
<dbReference type="InterPro" id="IPR023860">
    <property type="entry name" value="FeFe-hyd_TM1266"/>
</dbReference>
<gene>
    <name evidence="1" type="ORF">GKP14_05300</name>
</gene>
<evidence type="ECO:0000313" key="1">
    <source>
        <dbReference type="EMBL" id="QKO30479.1"/>
    </source>
</evidence>
<dbReference type="Pfam" id="PF21699">
    <property type="entry name" value="TM1266-like"/>
    <property type="match status" value="1"/>
</dbReference>
<protein>
    <submittedName>
        <fullName evidence="1">Iron-only hydrogenase system regulator</fullName>
    </submittedName>
</protein>
<dbReference type="Proteomes" id="UP000509623">
    <property type="component" value="Chromosome"/>
</dbReference>
<reference evidence="2" key="1">
    <citation type="submission" date="2019-11" db="EMBL/GenBank/DDBJ databases">
        <authorList>
            <person name="Ren C."/>
            <person name="Wang H."/>
            <person name="Xu Y."/>
        </authorList>
    </citation>
    <scope>NUCLEOTIDE SEQUENCE [LARGE SCALE GENOMIC DNA]</scope>
    <source>
        <strain evidence="2">JNU-WLY1368</strain>
    </source>
</reference>
<accession>A0ABX6PVZ2</accession>
<dbReference type="InterPro" id="IPR045865">
    <property type="entry name" value="ACT-like_dom_sf"/>
</dbReference>
<name>A0ABX6PVZ2_9FIRM</name>
<dbReference type="Gene3D" id="3.30.70.1150">
    <property type="entry name" value="ACT-like. Chain A, domain 2"/>
    <property type="match status" value="1"/>
</dbReference>
<organism evidence="1 2">
    <name type="scientific">Caproicibacterium lactatifermentans</name>
    <dbReference type="NCBI Taxonomy" id="2666138"/>
    <lineage>
        <taxon>Bacteria</taxon>
        <taxon>Bacillati</taxon>
        <taxon>Bacillota</taxon>
        <taxon>Clostridia</taxon>
        <taxon>Eubacteriales</taxon>
        <taxon>Oscillospiraceae</taxon>
        <taxon>Caproicibacterium</taxon>
    </lineage>
</organism>
<dbReference type="SUPFAM" id="SSF55021">
    <property type="entry name" value="ACT-like"/>
    <property type="match status" value="1"/>
</dbReference>
<evidence type="ECO:0000313" key="2">
    <source>
        <dbReference type="Proteomes" id="UP000509623"/>
    </source>
</evidence>